<dbReference type="InParanoid" id="B3S8T5"/>
<dbReference type="OrthoDB" id="5977401at2759"/>
<keyword evidence="12" id="KW-1185">Reference proteome</keyword>
<keyword evidence="7" id="KW-0472">Membrane</keyword>
<dbReference type="HOGENOM" id="CLU_1103988_0_0_1"/>
<dbReference type="CTD" id="6757915"/>
<organism evidence="11 12">
    <name type="scientific">Trichoplax adhaerens</name>
    <name type="common">Trichoplax reptans</name>
    <dbReference type="NCBI Taxonomy" id="10228"/>
    <lineage>
        <taxon>Eukaryota</taxon>
        <taxon>Metazoa</taxon>
        <taxon>Placozoa</taxon>
        <taxon>Uniplacotomia</taxon>
        <taxon>Trichoplacea</taxon>
        <taxon>Trichoplacidae</taxon>
        <taxon>Trichoplax</taxon>
    </lineage>
</organism>
<keyword evidence="8" id="KW-0206">Cytoskeleton</keyword>
<gene>
    <name evidence="11" type="ORF">TRIADDRAFT_60737</name>
</gene>
<evidence type="ECO:0000256" key="8">
    <source>
        <dbReference type="ARBA" id="ARBA00023212"/>
    </source>
</evidence>
<evidence type="ECO:0000256" key="6">
    <source>
        <dbReference type="ARBA" id="ARBA00022989"/>
    </source>
</evidence>
<keyword evidence="3" id="KW-1003">Cell membrane</keyword>
<keyword evidence="5" id="KW-0812">Transmembrane</keyword>
<feature type="coiled-coil region" evidence="10">
    <location>
        <begin position="56"/>
        <end position="132"/>
    </location>
</feature>
<dbReference type="Proteomes" id="UP000009022">
    <property type="component" value="Unassembled WGS sequence"/>
</dbReference>
<evidence type="ECO:0000256" key="10">
    <source>
        <dbReference type="SAM" id="Coils"/>
    </source>
</evidence>
<evidence type="ECO:0000256" key="3">
    <source>
        <dbReference type="ARBA" id="ARBA00022475"/>
    </source>
</evidence>
<evidence type="ECO:0000256" key="2">
    <source>
        <dbReference type="ARBA" id="ARBA00004162"/>
    </source>
</evidence>
<name>B3S8T5_TRIAD</name>
<dbReference type="KEGG" id="tad:TRIADDRAFT_60737"/>
<evidence type="ECO:0000313" key="12">
    <source>
        <dbReference type="Proteomes" id="UP000009022"/>
    </source>
</evidence>
<dbReference type="STRING" id="10228.B3S8T5"/>
<dbReference type="AlphaFoldDB" id="B3S8T5"/>
<evidence type="ECO:0000313" key="11">
    <source>
        <dbReference type="EMBL" id="EDV20825.1"/>
    </source>
</evidence>
<keyword evidence="9" id="KW-0966">Cell projection</keyword>
<proteinExistence type="predicted"/>
<dbReference type="GO" id="GO:0007224">
    <property type="term" value="P:smoothened signaling pathway"/>
    <property type="evidence" value="ECO:0007669"/>
    <property type="project" value="InterPro"/>
</dbReference>
<keyword evidence="10" id="KW-0175">Coiled coil</keyword>
<dbReference type="InterPro" id="IPR026501">
    <property type="entry name" value="Limbin/EVC"/>
</dbReference>
<dbReference type="PANTHER" id="PTHR16795">
    <property type="entry name" value="LIMBIN/ELLIS-VAN CREVELD PROTEIN"/>
    <property type="match status" value="1"/>
</dbReference>
<dbReference type="GeneID" id="6757915"/>
<comment type="subcellular location">
    <subcellularLocation>
        <location evidence="2">Cell membrane</location>
        <topology evidence="2">Single-pass membrane protein</topology>
    </subcellularLocation>
    <subcellularLocation>
        <location evidence="1">Cytoplasm</location>
        <location evidence="1">Cytoskeleton</location>
        <location evidence="1">Cilium basal body</location>
    </subcellularLocation>
</comment>
<protein>
    <submittedName>
        <fullName evidence="11">Uncharacterized protein</fullName>
    </submittedName>
</protein>
<dbReference type="RefSeq" id="XP_002116766.1">
    <property type="nucleotide sequence ID" value="XM_002116730.1"/>
</dbReference>
<evidence type="ECO:0000256" key="1">
    <source>
        <dbReference type="ARBA" id="ARBA00004120"/>
    </source>
</evidence>
<dbReference type="EMBL" id="DS985257">
    <property type="protein sequence ID" value="EDV20825.1"/>
    <property type="molecule type" value="Genomic_DNA"/>
</dbReference>
<reference evidence="11 12" key="1">
    <citation type="journal article" date="2008" name="Nature">
        <title>The Trichoplax genome and the nature of placozoans.</title>
        <authorList>
            <person name="Srivastava M."/>
            <person name="Begovic E."/>
            <person name="Chapman J."/>
            <person name="Putnam N.H."/>
            <person name="Hellsten U."/>
            <person name="Kawashima T."/>
            <person name="Kuo A."/>
            <person name="Mitros T."/>
            <person name="Salamov A."/>
            <person name="Carpenter M.L."/>
            <person name="Signorovitch A.Y."/>
            <person name="Moreno M.A."/>
            <person name="Kamm K."/>
            <person name="Grimwood J."/>
            <person name="Schmutz J."/>
            <person name="Shapiro H."/>
            <person name="Grigoriev I.V."/>
            <person name="Buss L.W."/>
            <person name="Schierwater B."/>
            <person name="Dellaporta S.L."/>
            <person name="Rokhsar D.S."/>
        </authorList>
    </citation>
    <scope>NUCLEOTIDE SEQUENCE [LARGE SCALE GENOMIC DNA]</scope>
    <source>
        <strain evidence="11 12">Grell-BS-1999</strain>
    </source>
</reference>
<keyword evidence="4" id="KW-0963">Cytoplasm</keyword>
<evidence type="ECO:0000256" key="9">
    <source>
        <dbReference type="ARBA" id="ARBA00023273"/>
    </source>
</evidence>
<evidence type="ECO:0000256" key="7">
    <source>
        <dbReference type="ARBA" id="ARBA00023136"/>
    </source>
</evidence>
<evidence type="ECO:0000256" key="5">
    <source>
        <dbReference type="ARBA" id="ARBA00022692"/>
    </source>
</evidence>
<accession>B3S8T5</accession>
<keyword evidence="6" id="KW-1133">Transmembrane helix</keyword>
<evidence type="ECO:0000256" key="4">
    <source>
        <dbReference type="ARBA" id="ARBA00022490"/>
    </source>
</evidence>
<dbReference type="GO" id="GO:0005886">
    <property type="term" value="C:plasma membrane"/>
    <property type="evidence" value="ECO:0007669"/>
    <property type="project" value="UniProtKB-SubCell"/>
</dbReference>
<sequence>MQEEVNKIEEDEEEGLDWLRSKIQLETEELVKEQDKELGILLARLQLGQNRRQSIIQRQSDAIARLKDKMVDAIAEDGKSPLEAKSSRIIDTMKEQQHILLSQAKEAKERNMSDVRERVERIKQQREKQLQSKLRKEIKGVGVIGKNSPSAVVNHMLLEQRHKYERQDLQREMQLELNRQVSKLTKQLDYELKKEMLNNDRSFIIDLAKTGRFNNDEIDDLIESAVPDRKSKEIIKREISNTIKKKKSTRRR</sequence>
<dbReference type="PhylomeDB" id="B3S8T5"/>